<evidence type="ECO:0000256" key="2">
    <source>
        <dbReference type="ARBA" id="ARBA00023136"/>
    </source>
</evidence>
<dbReference type="Gene3D" id="2.60.40.10">
    <property type="entry name" value="Immunoglobulins"/>
    <property type="match status" value="1"/>
</dbReference>
<accession>A0AAV1QQA0</accession>
<keyword evidence="3" id="KW-0393">Immunoglobulin domain</keyword>
<evidence type="ECO:0000256" key="1">
    <source>
        <dbReference type="ARBA" id="ARBA00004370"/>
    </source>
</evidence>
<proteinExistence type="predicted"/>
<comment type="caution">
    <text evidence="5">The sequence shown here is derived from an EMBL/GenBank/DDBJ whole genome shotgun (WGS) entry which is preliminary data.</text>
</comment>
<dbReference type="GO" id="GO:0016020">
    <property type="term" value="C:membrane"/>
    <property type="evidence" value="ECO:0007669"/>
    <property type="project" value="UniProtKB-SubCell"/>
</dbReference>
<comment type="subcellular location">
    <subcellularLocation>
        <location evidence="1">Membrane</location>
    </subcellularLocation>
</comment>
<reference evidence="5 6" key="1">
    <citation type="submission" date="2024-01" db="EMBL/GenBank/DDBJ databases">
        <authorList>
            <person name="Alioto T."/>
            <person name="Alioto T."/>
            <person name="Gomez Garrido J."/>
        </authorList>
    </citation>
    <scope>NUCLEOTIDE SEQUENCE [LARGE SCALE GENOMIC DNA]</scope>
</reference>
<organism evidence="5 6">
    <name type="scientific">Scomber scombrus</name>
    <name type="common">Atlantic mackerel</name>
    <name type="synonym">Scomber vernalis</name>
    <dbReference type="NCBI Taxonomy" id="13677"/>
    <lineage>
        <taxon>Eukaryota</taxon>
        <taxon>Metazoa</taxon>
        <taxon>Chordata</taxon>
        <taxon>Craniata</taxon>
        <taxon>Vertebrata</taxon>
        <taxon>Euteleostomi</taxon>
        <taxon>Actinopterygii</taxon>
        <taxon>Neopterygii</taxon>
        <taxon>Teleostei</taxon>
        <taxon>Neoteleostei</taxon>
        <taxon>Acanthomorphata</taxon>
        <taxon>Pelagiaria</taxon>
        <taxon>Scombriformes</taxon>
        <taxon>Scombridae</taxon>
        <taxon>Scomber</taxon>
    </lineage>
</organism>
<dbReference type="AlphaFoldDB" id="A0AAV1QQA0"/>
<dbReference type="PROSITE" id="PS50835">
    <property type="entry name" value="IG_LIKE"/>
    <property type="match status" value="1"/>
</dbReference>
<dbReference type="InterPro" id="IPR036179">
    <property type="entry name" value="Ig-like_dom_sf"/>
</dbReference>
<evidence type="ECO:0000259" key="4">
    <source>
        <dbReference type="PROSITE" id="PS50835"/>
    </source>
</evidence>
<sequence length="90" mass="10312">AVRKPFVTILQKTDEGKLLQCEVQGAFYEPVVEWKDSDGNILPSKKTKDSKTDRHYDINLQTTVTKTDNYSCVATQKEISHQIYATIYVE</sequence>
<keyword evidence="2" id="KW-0472">Membrane</keyword>
<dbReference type="InterPro" id="IPR013783">
    <property type="entry name" value="Ig-like_fold"/>
</dbReference>
<evidence type="ECO:0000256" key="3">
    <source>
        <dbReference type="ARBA" id="ARBA00023319"/>
    </source>
</evidence>
<gene>
    <name evidence="5" type="ORF">FSCOSCO3_A017479</name>
</gene>
<evidence type="ECO:0000313" key="5">
    <source>
        <dbReference type="EMBL" id="CAK6984964.1"/>
    </source>
</evidence>
<protein>
    <submittedName>
        <fullName evidence="5">Hemicentin-1-like</fullName>
    </submittedName>
</protein>
<feature type="non-terminal residue" evidence="5">
    <location>
        <position position="1"/>
    </location>
</feature>
<dbReference type="Proteomes" id="UP001314229">
    <property type="component" value="Unassembled WGS sequence"/>
</dbReference>
<name>A0AAV1QQA0_SCOSC</name>
<keyword evidence="6" id="KW-1185">Reference proteome</keyword>
<dbReference type="EMBL" id="CAWUFR010002820">
    <property type="protein sequence ID" value="CAK6984964.1"/>
    <property type="molecule type" value="Genomic_DNA"/>
</dbReference>
<dbReference type="Pfam" id="PF22705">
    <property type="entry name" value="C2-set_3"/>
    <property type="match status" value="1"/>
</dbReference>
<dbReference type="InterPro" id="IPR053896">
    <property type="entry name" value="BTN3A2-like_Ig-C"/>
</dbReference>
<dbReference type="SUPFAM" id="SSF48726">
    <property type="entry name" value="Immunoglobulin"/>
    <property type="match status" value="1"/>
</dbReference>
<feature type="domain" description="Ig-like" evidence="4">
    <location>
        <begin position="5"/>
        <end position="88"/>
    </location>
</feature>
<evidence type="ECO:0000313" key="6">
    <source>
        <dbReference type="Proteomes" id="UP001314229"/>
    </source>
</evidence>
<feature type="non-terminal residue" evidence="5">
    <location>
        <position position="90"/>
    </location>
</feature>
<dbReference type="InterPro" id="IPR007110">
    <property type="entry name" value="Ig-like_dom"/>
</dbReference>